<sequence>MLHGMLKHPYPTYNDMPGNDRELWFRTFAHEFNWDIVHAPLIRVAFHNYASSKFGDHMNIWKGKWVAGKECPKGLNPDIWLGLKEYWVLSDTARIVETNKKKPEEPTRWQRSSGGQCGFDELLQPCIRIDGEERRKGRRSASRSFLKMMMVPRQPTSLSEKRSTAWFLSLNQSIECSYSGPSRDSEIFAELEEKDKEILALKEQNKKILDFMCS</sequence>
<protein>
    <submittedName>
        <fullName evidence="1">Predicted protein</fullName>
    </submittedName>
</protein>
<organism evidence="2">
    <name type="scientific">Arabidopsis lyrata subsp. lyrata</name>
    <name type="common">Lyre-leaved rock-cress</name>
    <dbReference type="NCBI Taxonomy" id="81972"/>
    <lineage>
        <taxon>Eukaryota</taxon>
        <taxon>Viridiplantae</taxon>
        <taxon>Streptophyta</taxon>
        <taxon>Embryophyta</taxon>
        <taxon>Tracheophyta</taxon>
        <taxon>Spermatophyta</taxon>
        <taxon>Magnoliopsida</taxon>
        <taxon>eudicotyledons</taxon>
        <taxon>Gunneridae</taxon>
        <taxon>Pentapetalae</taxon>
        <taxon>rosids</taxon>
        <taxon>malvids</taxon>
        <taxon>Brassicales</taxon>
        <taxon>Brassicaceae</taxon>
        <taxon>Camelineae</taxon>
        <taxon>Arabidopsis</taxon>
    </lineage>
</organism>
<dbReference type="AlphaFoldDB" id="D7MSR2"/>
<dbReference type="HOGENOM" id="CLU_1290541_0_0_1"/>
<reference evidence="2" key="1">
    <citation type="journal article" date="2011" name="Nat. Genet.">
        <title>The Arabidopsis lyrata genome sequence and the basis of rapid genome size change.</title>
        <authorList>
            <person name="Hu T.T."/>
            <person name="Pattyn P."/>
            <person name="Bakker E.G."/>
            <person name="Cao J."/>
            <person name="Cheng J.-F."/>
            <person name="Clark R.M."/>
            <person name="Fahlgren N."/>
            <person name="Fawcett J.A."/>
            <person name="Grimwood J."/>
            <person name="Gundlach H."/>
            <person name="Haberer G."/>
            <person name="Hollister J.D."/>
            <person name="Ossowski S."/>
            <person name="Ottilar R.P."/>
            <person name="Salamov A.A."/>
            <person name="Schneeberger K."/>
            <person name="Spannagl M."/>
            <person name="Wang X."/>
            <person name="Yang L."/>
            <person name="Nasrallah M.E."/>
            <person name="Bergelson J."/>
            <person name="Carrington J.C."/>
            <person name="Gaut B.S."/>
            <person name="Schmutz J."/>
            <person name="Mayer K.F.X."/>
            <person name="Van de Peer Y."/>
            <person name="Grigoriev I.V."/>
            <person name="Nordborg M."/>
            <person name="Weigel D."/>
            <person name="Guo Y.-L."/>
        </authorList>
    </citation>
    <scope>NUCLEOTIDE SEQUENCE [LARGE SCALE GENOMIC DNA]</scope>
    <source>
        <strain evidence="2">cv. MN47</strain>
    </source>
</reference>
<keyword evidence="2" id="KW-1185">Reference proteome</keyword>
<accession>D7MSR2</accession>
<dbReference type="Gramene" id="Al_scaffold_0008_851">
    <property type="protein sequence ID" value="Al_scaffold_0008_851"/>
    <property type="gene ID" value="Al_scaffold_0008_851"/>
</dbReference>
<evidence type="ECO:0000313" key="1">
    <source>
        <dbReference type="EMBL" id="EFH41775.1"/>
    </source>
</evidence>
<dbReference type="Proteomes" id="UP000008694">
    <property type="component" value="Unassembled WGS sequence"/>
</dbReference>
<proteinExistence type="predicted"/>
<dbReference type="EMBL" id="GL348720">
    <property type="protein sequence ID" value="EFH41775.1"/>
    <property type="molecule type" value="Genomic_DNA"/>
</dbReference>
<name>D7MSR2_ARALL</name>
<gene>
    <name evidence="1" type="ORF">ARALYDRAFT_684031</name>
</gene>
<evidence type="ECO:0000313" key="2">
    <source>
        <dbReference type="Proteomes" id="UP000008694"/>
    </source>
</evidence>